<dbReference type="GO" id="GO:0051666">
    <property type="term" value="P:actin cortical patch localization"/>
    <property type="evidence" value="ECO:0007669"/>
    <property type="project" value="InterPro"/>
</dbReference>
<organism evidence="5 6">
    <name type="scientific">Linnemannia exigua</name>
    <dbReference type="NCBI Taxonomy" id="604196"/>
    <lineage>
        <taxon>Eukaryota</taxon>
        <taxon>Fungi</taxon>
        <taxon>Fungi incertae sedis</taxon>
        <taxon>Mucoromycota</taxon>
        <taxon>Mortierellomycotina</taxon>
        <taxon>Mortierellomycetes</taxon>
        <taxon>Mortierellales</taxon>
        <taxon>Mortierellaceae</taxon>
        <taxon>Linnemannia</taxon>
    </lineage>
</organism>
<dbReference type="PANTHER" id="PTHR47174">
    <property type="entry name" value="BRIDGING INTEGRATOR 3"/>
    <property type="match status" value="1"/>
</dbReference>
<dbReference type="GO" id="GO:0097320">
    <property type="term" value="P:plasma membrane tubulation"/>
    <property type="evidence" value="ECO:0007669"/>
    <property type="project" value="TreeGrafter"/>
</dbReference>
<dbReference type="EMBL" id="JAAAIL010002168">
    <property type="protein sequence ID" value="KAG0259725.1"/>
    <property type="molecule type" value="Genomic_DNA"/>
</dbReference>
<protein>
    <recommendedName>
        <fullName evidence="4">SH3 domain-containing protein</fullName>
    </recommendedName>
</protein>
<feature type="domain" description="SH3" evidence="4">
    <location>
        <begin position="119"/>
        <end position="176"/>
    </location>
</feature>
<name>A0AAD4D3B9_9FUNG</name>
<evidence type="ECO:0000256" key="2">
    <source>
        <dbReference type="PROSITE-ProRule" id="PRU00192"/>
    </source>
</evidence>
<feature type="non-terminal residue" evidence="5">
    <location>
        <position position="1"/>
    </location>
</feature>
<dbReference type="InterPro" id="IPR001452">
    <property type="entry name" value="SH3_domain"/>
</dbReference>
<gene>
    <name evidence="5" type="ORF">BGZ95_004595</name>
</gene>
<reference evidence="5" key="1">
    <citation type="journal article" date="2020" name="Fungal Divers.">
        <title>Resolving the Mortierellaceae phylogeny through synthesis of multi-gene phylogenetics and phylogenomics.</title>
        <authorList>
            <person name="Vandepol N."/>
            <person name="Liber J."/>
            <person name="Desiro A."/>
            <person name="Na H."/>
            <person name="Kennedy M."/>
            <person name="Barry K."/>
            <person name="Grigoriev I.V."/>
            <person name="Miller A.N."/>
            <person name="O'Donnell K."/>
            <person name="Stajich J.E."/>
            <person name="Bonito G."/>
        </authorList>
    </citation>
    <scope>NUCLEOTIDE SEQUENCE</scope>
    <source>
        <strain evidence="5">NRRL 28262</strain>
    </source>
</reference>
<dbReference type="GO" id="GO:0043332">
    <property type="term" value="C:mating projection tip"/>
    <property type="evidence" value="ECO:0007669"/>
    <property type="project" value="TreeGrafter"/>
</dbReference>
<dbReference type="GO" id="GO:0008289">
    <property type="term" value="F:lipid binding"/>
    <property type="evidence" value="ECO:0007669"/>
    <property type="project" value="TreeGrafter"/>
</dbReference>
<dbReference type="GO" id="GO:0030479">
    <property type="term" value="C:actin cortical patch"/>
    <property type="evidence" value="ECO:0007669"/>
    <property type="project" value="TreeGrafter"/>
</dbReference>
<feature type="compositionally biased region" description="Pro residues" evidence="3">
    <location>
        <begin position="106"/>
        <end position="115"/>
    </location>
</feature>
<accession>A0AAD4D3B9</accession>
<dbReference type="Proteomes" id="UP001194580">
    <property type="component" value="Unassembled WGS sequence"/>
</dbReference>
<dbReference type="Gene3D" id="2.30.30.40">
    <property type="entry name" value="SH3 Domains"/>
    <property type="match status" value="1"/>
</dbReference>
<feature type="region of interest" description="Disordered" evidence="3">
    <location>
        <begin position="1"/>
        <end position="121"/>
    </location>
</feature>
<evidence type="ECO:0000313" key="5">
    <source>
        <dbReference type="EMBL" id="KAG0259725.1"/>
    </source>
</evidence>
<dbReference type="FunFam" id="2.30.30.40:FF:000100">
    <property type="entry name" value="SH3 domain-containing YSC84-like protein 1"/>
    <property type="match status" value="1"/>
</dbReference>
<feature type="compositionally biased region" description="Polar residues" evidence="3">
    <location>
        <begin position="1"/>
        <end position="18"/>
    </location>
</feature>
<dbReference type="SUPFAM" id="SSF50044">
    <property type="entry name" value="SH3-domain"/>
    <property type="match status" value="1"/>
</dbReference>
<proteinExistence type="predicted"/>
<keyword evidence="1 2" id="KW-0728">SH3 domain</keyword>
<comment type="caution">
    <text evidence="5">The sequence shown here is derived from an EMBL/GenBank/DDBJ whole genome shotgun (WGS) entry which is preliminary data.</text>
</comment>
<dbReference type="Pfam" id="PF00018">
    <property type="entry name" value="SH3_1"/>
    <property type="match status" value="1"/>
</dbReference>
<dbReference type="SMART" id="SM00326">
    <property type="entry name" value="SH3"/>
    <property type="match status" value="1"/>
</dbReference>
<dbReference type="PROSITE" id="PS50002">
    <property type="entry name" value="SH3"/>
    <property type="match status" value="1"/>
</dbReference>
<dbReference type="GO" id="GO:0006897">
    <property type="term" value="P:endocytosis"/>
    <property type="evidence" value="ECO:0007669"/>
    <property type="project" value="InterPro"/>
</dbReference>
<dbReference type="GO" id="GO:1990528">
    <property type="term" value="C:Rvs161p-Rvs167p complex"/>
    <property type="evidence" value="ECO:0007669"/>
    <property type="project" value="TreeGrafter"/>
</dbReference>
<sequence length="176" mass="18654">SATNPSSYAFGSPENSNAGGYVGLEDDNSRSRDYRANTSSSLIPDLNEPAPSYTPIAGTQPVSKFSNQSIGSSNGGGDNNNPFSASQNPMNTSIANNKSSSFSRNAPPPPLPSAPPMNAKPSFVTALYDYTGEQATDLSFSKGDRITVVRKTESTNDWWTGKLNGREGSFPANYVQ</sequence>
<dbReference type="PRINTS" id="PR01887">
    <property type="entry name" value="SPECTRNALPHA"/>
</dbReference>
<feature type="compositionally biased region" description="Polar residues" evidence="3">
    <location>
        <begin position="82"/>
        <end position="104"/>
    </location>
</feature>
<evidence type="ECO:0000256" key="3">
    <source>
        <dbReference type="SAM" id="MobiDB-lite"/>
    </source>
</evidence>
<evidence type="ECO:0000256" key="1">
    <source>
        <dbReference type="ARBA" id="ARBA00022443"/>
    </source>
</evidence>
<dbReference type="PRINTS" id="PR00452">
    <property type="entry name" value="SH3DOMAIN"/>
</dbReference>
<dbReference type="AlphaFoldDB" id="A0AAD4D3B9"/>
<dbReference type="InterPro" id="IPR036028">
    <property type="entry name" value="SH3-like_dom_sf"/>
</dbReference>
<dbReference type="InterPro" id="IPR046982">
    <property type="entry name" value="BIN3/RVS161-like"/>
</dbReference>
<dbReference type="GO" id="GO:0031097">
    <property type="term" value="C:medial cortex"/>
    <property type="evidence" value="ECO:0007669"/>
    <property type="project" value="TreeGrafter"/>
</dbReference>
<evidence type="ECO:0000313" key="6">
    <source>
        <dbReference type="Proteomes" id="UP001194580"/>
    </source>
</evidence>
<keyword evidence="6" id="KW-1185">Reference proteome</keyword>
<dbReference type="PANTHER" id="PTHR47174:SF2">
    <property type="entry name" value="SH3 DOMAIN SIGNALLING PROTEIN (AFU_ORTHOLOGUE AFUA_5G07670)"/>
    <property type="match status" value="1"/>
</dbReference>
<evidence type="ECO:0000259" key="4">
    <source>
        <dbReference type="PROSITE" id="PS50002"/>
    </source>
</evidence>